<accession>A0A4U1CMX3</accession>
<gene>
    <name evidence="1" type="ORF">FA047_03945</name>
</gene>
<dbReference type="OrthoDB" id="711499at2"/>
<evidence type="ECO:0000313" key="2">
    <source>
        <dbReference type="Proteomes" id="UP000307244"/>
    </source>
</evidence>
<dbReference type="RefSeq" id="WP_136834663.1">
    <property type="nucleotide sequence ID" value="NZ_SWBQ01000001.1"/>
</dbReference>
<dbReference type="Proteomes" id="UP000307244">
    <property type="component" value="Unassembled WGS sequence"/>
</dbReference>
<reference evidence="1 2" key="1">
    <citation type="submission" date="2019-04" db="EMBL/GenBank/DDBJ databases">
        <title>Pedobacter sp. RP-3-15 sp. nov., isolated from Arctic soil.</title>
        <authorList>
            <person name="Dahal R.H."/>
            <person name="Kim D.-U."/>
        </authorList>
    </citation>
    <scope>NUCLEOTIDE SEQUENCE [LARGE SCALE GENOMIC DNA]</scope>
    <source>
        <strain evidence="1 2">RP-3-15</strain>
    </source>
</reference>
<comment type="caution">
    <text evidence="1">The sequence shown here is derived from an EMBL/GenBank/DDBJ whole genome shotgun (WGS) entry which is preliminary data.</text>
</comment>
<organism evidence="1 2">
    <name type="scientific">Pedobacter frigoris</name>
    <dbReference type="NCBI Taxonomy" id="2571272"/>
    <lineage>
        <taxon>Bacteria</taxon>
        <taxon>Pseudomonadati</taxon>
        <taxon>Bacteroidota</taxon>
        <taxon>Sphingobacteriia</taxon>
        <taxon>Sphingobacteriales</taxon>
        <taxon>Sphingobacteriaceae</taxon>
        <taxon>Pedobacter</taxon>
    </lineage>
</organism>
<sequence length="66" mass="7758">MEGLFLSIKHVRQITRLGETAAQGRLADVRKAYNIPKYQQVNVFEYCKFYRLDVDLILKLLNGDRK</sequence>
<dbReference type="AlphaFoldDB" id="A0A4U1CMX3"/>
<keyword evidence="2" id="KW-1185">Reference proteome</keyword>
<dbReference type="EMBL" id="SWBQ01000001">
    <property type="protein sequence ID" value="TKC09251.1"/>
    <property type="molecule type" value="Genomic_DNA"/>
</dbReference>
<protein>
    <submittedName>
        <fullName evidence="1">Uncharacterized protein</fullName>
    </submittedName>
</protein>
<proteinExistence type="predicted"/>
<name>A0A4U1CMX3_9SPHI</name>
<evidence type="ECO:0000313" key="1">
    <source>
        <dbReference type="EMBL" id="TKC09251.1"/>
    </source>
</evidence>